<evidence type="ECO:0000313" key="1">
    <source>
        <dbReference type="EMBL" id="CAG8689522.1"/>
    </source>
</evidence>
<protein>
    <submittedName>
        <fullName evidence="1">1456_t:CDS:1</fullName>
    </submittedName>
</protein>
<accession>A0A9N9ETR4</accession>
<organism evidence="1 2">
    <name type="scientific">Funneliformis caledonium</name>
    <dbReference type="NCBI Taxonomy" id="1117310"/>
    <lineage>
        <taxon>Eukaryota</taxon>
        <taxon>Fungi</taxon>
        <taxon>Fungi incertae sedis</taxon>
        <taxon>Mucoromycota</taxon>
        <taxon>Glomeromycotina</taxon>
        <taxon>Glomeromycetes</taxon>
        <taxon>Glomerales</taxon>
        <taxon>Glomeraceae</taxon>
        <taxon>Funneliformis</taxon>
    </lineage>
</organism>
<dbReference type="Proteomes" id="UP000789570">
    <property type="component" value="Unassembled WGS sequence"/>
</dbReference>
<proteinExistence type="predicted"/>
<name>A0A9N9ETR4_9GLOM</name>
<gene>
    <name evidence="1" type="ORF">FCALED_LOCUS12882</name>
</gene>
<dbReference type="AlphaFoldDB" id="A0A9N9ETR4"/>
<reference evidence="1" key="1">
    <citation type="submission" date="2021-06" db="EMBL/GenBank/DDBJ databases">
        <authorList>
            <person name="Kallberg Y."/>
            <person name="Tangrot J."/>
            <person name="Rosling A."/>
        </authorList>
    </citation>
    <scope>NUCLEOTIDE SEQUENCE</scope>
    <source>
        <strain evidence="1">UK204</strain>
    </source>
</reference>
<keyword evidence="2" id="KW-1185">Reference proteome</keyword>
<comment type="caution">
    <text evidence="1">The sequence shown here is derived from an EMBL/GenBank/DDBJ whole genome shotgun (WGS) entry which is preliminary data.</text>
</comment>
<evidence type="ECO:0000313" key="2">
    <source>
        <dbReference type="Proteomes" id="UP000789570"/>
    </source>
</evidence>
<sequence>MPFGLYEYQQKLFSKNFNNDPQYLKKYRTVIEEAGIDYDCAVEFFLTMNAEAVGAVENNDMVMFKRIKIPESVVWTAQRSELRMTAIIQLTIKDHDSWIRASQKKLPTPYITRSILKYRSSNLTLSVDNYIEPFTQTKLEELNLSEVMIIKNIVVNRLLFANVIISKLSEGLRFSTLPCQTEMKNG</sequence>
<dbReference type="EMBL" id="CAJVPQ010006802">
    <property type="protein sequence ID" value="CAG8689522.1"/>
    <property type="molecule type" value="Genomic_DNA"/>
</dbReference>